<accession>A0A2G8K8I4</accession>
<dbReference type="Proteomes" id="UP000230750">
    <property type="component" value="Unassembled WGS sequence"/>
</dbReference>
<gene>
    <name evidence="1" type="ORF">BSL78_18801</name>
</gene>
<organism evidence="1 2">
    <name type="scientific">Stichopus japonicus</name>
    <name type="common">Sea cucumber</name>
    <dbReference type="NCBI Taxonomy" id="307972"/>
    <lineage>
        <taxon>Eukaryota</taxon>
        <taxon>Metazoa</taxon>
        <taxon>Echinodermata</taxon>
        <taxon>Eleutherozoa</taxon>
        <taxon>Echinozoa</taxon>
        <taxon>Holothuroidea</taxon>
        <taxon>Aspidochirotacea</taxon>
        <taxon>Aspidochirotida</taxon>
        <taxon>Stichopodidae</taxon>
        <taxon>Apostichopus</taxon>
    </lineage>
</organism>
<keyword evidence="2" id="KW-1185">Reference proteome</keyword>
<evidence type="ECO:0000313" key="2">
    <source>
        <dbReference type="Proteomes" id="UP000230750"/>
    </source>
</evidence>
<evidence type="ECO:0000313" key="1">
    <source>
        <dbReference type="EMBL" id="PIK44328.1"/>
    </source>
</evidence>
<name>A0A2G8K8I4_STIJA</name>
<dbReference type="AlphaFoldDB" id="A0A2G8K8I4"/>
<dbReference type="EMBL" id="MRZV01000783">
    <property type="protein sequence ID" value="PIK44328.1"/>
    <property type="molecule type" value="Genomic_DNA"/>
</dbReference>
<protein>
    <submittedName>
        <fullName evidence="1">Uncharacterized protein</fullName>
    </submittedName>
</protein>
<reference evidence="1 2" key="1">
    <citation type="journal article" date="2017" name="PLoS Biol.">
        <title>The sea cucumber genome provides insights into morphological evolution and visceral regeneration.</title>
        <authorList>
            <person name="Zhang X."/>
            <person name="Sun L."/>
            <person name="Yuan J."/>
            <person name="Sun Y."/>
            <person name="Gao Y."/>
            <person name="Zhang L."/>
            <person name="Li S."/>
            <person name="Dai H."/>
            <person name="Hamel J.F."/>
            <person name="Liu C."/>
            <person name="Yu Y."/>
            <person name="Liu S."/>
            <person name="Lin W."/>
            <person name="Guo K."/>
            <person name="Jin S."/>
            <person name="Xu P."/>
            <person name="Storey K.B."/>
            <person name="Huan P."/>
            <person name="Zhang T."/>
            <person name="Zhou Y."/>
            <person name="Zhang J."/>
            <person name="Lin C."/>
            <person name="Li X."/>
            <person name="Xing L."/>
            <person name="Huo D."/>
            <person name="Sun M."/>
            <person name="Wang L."/>
            <person name="Mercier A."/>
            <person name="Li F."/>
            <person name="Yang H."/>
            <person name="Xiang J."/>
        </authorList>
    </citation>
    <scope>NUCLEOTIDE SEQUENCE [LARGE SCALE GENOMIC DNA]</scope>
    <source>
        <strain evidence="1">Shaxun</strain>
        <tissue evidence="1">Muscle</tissue>
    </source>
</reference>
<dbReference type="InterPro" id="IPR053710">
    <property type="entry name" value="Arylamine_NAT_domain_sf"/>
</dbReference>
<dbReference type="Gene3D" id="3.30.2140.20">
    <property type="match status" value="1"/>
</dbReference>
<comment type="caution">
    <text evidence="1">The sequence shown here is derived from an EMBL/GenBank/DDBJ whole genome shotgun (WGS) entry which is preliminary data.</text>
</comment>
<sequence>MWLQFRRRTNDTHISIIVEDVTHPGSRHLVDPGTRRPLCAAIPLDFDKESPVYKFHYMRSKFFRDGDFLTWCAQTPMNTGSKQVMYDSEGQKWHKQVNFWLTEKRHWHPFVDLENVLPGLQCAQGAPFNGLIFFAYLDDKIVSVLALGGKFITYFLEEDSYEKVEMTKSQLLELLQTNFPQYSESKLREVFENCPWVRNVGQYGVFCTSAILVQWYDSVKCNLNVKGGHVCSLHTLISLPREVLCC</sequence>
<proteinExistence type="predicted"/>
<dbReference type="OrthoDB" id="10488667at2759"/>